<dbReference type="Gene3D" id="3.90.180.10">
    <property type="entry name" value="Medium-chain alcohol dehydrogenases, catalytic domain"/>
    <property type="match status" value="1"/>
</dbReference>
<dbReference type="PANTHER" id="PTHR11695:SF645">
    <property type="entry name" value="RETICULON-4-INTERACTING PROTEIN 1, MITOCHONDRIAL-LIKE PROTEIN"/>
    <property type="match status" value="1"/>
</dbReference>
<dbReference type="InterPro" id="IPR013154">
    <property type="entry name" value="ADH-like_N"/>
</dbReference>
<evidence type="ECO:0000256" key="3">
    <source>
        <dbReference type="ARBA" id="ARBA00022946"/>
    </source>
</evidence>
<gene>
    <name evidence="8" type="ORF">TSIB3V08_LOCUS4075</name>
</gene>
<dbReference type="Pfam" id="PF13602">
    <property type="entry name" value="ADH_zinc_N_2"/>
    <property type="match status" value="1"/>
</dbReference>
<protein>
    <recommendedName>
        <fullName evidence="7">Enoyl reductase (ER) domain-containing protein</fullName>
    </recommendedName>
</protein>
<evidence type="ECO:0000313" key="8">
    <source>
        <dbReference type="EMBL" id="CAD7259880.1"/>
    </source>
</evidence>
<evidence type="ECO:0000259" key="7">
    <source>
        <dbReference type="SMART" id="SM00829"/>
    </source>
</evidence>
<sequence>MDEVLFHISQHLEALQVYLNSSIQHGRLMLQTSSDHTRAFFTEVWSGQRAANLREGAELLYLWLAERAGEVKRLAEELIQPRRFLRQIQHLLENDRTQTTWLTTLWTPVLGNVFPQTDNLAHNSPDSCVGEFSRTGLYFGGLGFLFGGLFGVMLGLSWYRPPPPTQRMRAVVCMGYYGPDSLATVDDLPVPTISSPDQILVQVKAASVDTVDSKICCGYGRVLRKQLYAHSYVSVDENVTEIVKQACVVCSKNARHNFNFPVILGRDCSGIIIEIGQKVKNFEVGDEVWFGAPFWSSGTMCECVVVKENVVAKKPRGVGFEVAASLPYTGTVAWNAMVRQAGLNAASTAGKRILVHGGSSPVGCILIQLATLWGGSVATTCSSRATPVAQALGAEEVIVTGRGNVEKQLEVRESFDMIFNTVEGSLSHEACLRFCRPGGHVVTTFPSHVASDSYSFLLRPTYNLWLRIKVTAHSSQLTPDLLLGLSPWGDLVPSPATLDQLAALVEDGSLQPVVDKIFSPQDAELAFQHAGSDEAIGKTVIRFR</sequence>
<comment type="subcellular location">
    <subcellularLocation>
        <location evidence="1">Mitochondrion</location>
    </subcellularLocation>
</comment>
<accession>A0A7R9ASS2</accession>
<dbReference type="PANTHER" id="PTHR11695">
    <property type="entry name" value="ALCOHOL DEHYDROGENASE RELATED"/>
    <property type="match status" value="1"/>
</dbReference>
<evidence type="ECO:0000256" key="2">
    <source>
        <dbReference type="ARBA" id="ARBA00010371"/>
    </source>
</evidence>
<dbReference type="GO" id="GO:0005739">
    <property type="term" value="C:mitochondrion"/>
    <property type="evidence" value="ECO:0007669"/>
    <property type="project" value="UniProtKB-SubCell"/>
</dbReference>
<dbReference type="InterPro" id="IPR036291">
    <property type="entry name" value="NAD(P)-bd_dom_sf"/>
</dbReference>
<keyword evidence="6" id="KW-0472">Membrane</keyword>
<evidence type="ECO:0000256" key="4">
    <source>
        <dbReference type="ARBA" id="ARBA00023002"/>
    </source>
</evidence>
<dbReference type="SUPFAM" id="SSF51735">
    <property type="entry name" value="NAD(P)-binding Rossmann-fold domains"/>
    <property type="match status" value="1"/>
</dbReference>
<comment type="similarity">
    <text evidence="2">Belongs to the zinc-containing alcohol dehydrogenase family. Quinone oxidoreductase subfamily.</text>
</comment>
<dbReference type="InterPro" id="IPR050700">
    <property type="entry name" value="YIM1/Zinc_Alcohol_DH_Fams"/>
</dbReference>
<dbReference type="Pfam" id="PF08240">
    <property type="entry name" value="ADH_N"/>
    <property type="match status" value="1"/>
</dbReference>
<dbReference type="InterPro" id="IPR020843">
    <property type="entry name" value="ER"/>
</dbReference>
<evidence type="ECO:0000256" key="6">
    <source>
        <dbReference type="SAM" id="Phobius"/>
    </source>
</evidence>
<proteinExistence type="inferred from homology"/>
<keyword evidence="4" id="KW-0560">Oxidoreductase</keyword>
<keyword evidence="6" id="KW-1133">Transmembrane helix</keyword>
<organism evidence="8">
    <name type="scientific">Timema shepardi</name>
    <name type="common">Walking stick</name>
    <dbReference type="NCBI Taxonomy" id="629360"/>
    <lineage>
        <taxon>Eukaryota</taxon>
        <taxon>Metazoa</taxon>
        <taxon>Ecdysozoa</taxon>
        <taxon>Arthropoda</taxon>
        <taxon>Hexapoda</taxon>
        <taxon>Insecta</taxon>
        <taxon>Pterygota</taxon>
        <taxon>Neoptera</taxon>
        <taxon>Polyneoptera</taxon>
        <taxon>Phasmatodea</taxon>
        <taxon>Timematodea</taxon>
        <taxon>Timematoidea</taxon>
        <taxon>Timematidae</taxon>
        <taxon>Timema</taxon>
    </lineage>
</organism>
<evidence type="ECO:0000256" key="5">
    <source>
        <dbReference type="ARBA" id="ARBA00023128"/>
    </source>
</evidence>
<dbReference type="SMART" id="SM00829">
    <property type="entry name" value="PKS_ER"/>
    <property type="match status" value="1"/>
</dbReference>
<dbReference type="InterPro" id="IPR037397">
    <property type="entry name" value="RTN4IP1"/>
</dbReference>
<dbReference type="InterPro" id="IPR011032">
    <property type="entry name" value="GroES-like_sf"/>
</dbReference>
<keyword evidence="6" id="KW-0812">Transmembrane</keyword>
<dbReference type="SUPFAM" id="SSF50129">
    <property type="entry name" value="GroES-like"/>
    <property type="match status" value="1"/>
</dbReference>
<dbReference type="CDD" id="cd08248">
    <property type="entry name" value="RTN4I1"/>
    <property type="match status" value="1"/>
</dbReference>
<dbReference type="AlphaFoldDB" id="A0A7R9ASS2"/>
<name>A0A7R9ASS2_TIMSH</name>
<keyword evidence="3" id="KW-0809">Transit peptide</keyword>
<dbReference type="GO" id="GO:0016491">
    <property type="term" value="F:oxidoreductase activity"/>
    <property type="evidence" value="ECO:0007669"/>
    <property type="project" value="UniProtKB-KW"/>
</dbReference>
<keyword evidence="5" id="KW-0496">Mitochondrion</keyword>
<evidence type="ECO:0000256" key="1">
    <source>
        <dbReference type="ARBA" id="ARBA00004173"/>
    </source>
</evidence>
<dbReference type="Gene3D" id="3.40.50.720">
    <property type="entry name" value="NAD(P)-binding Rossmann-like Domain"/>
    <property type="match status" value="1"/>
</dbReference>
<reference evidence="8" key="1">
    <citation type="submission" date="2020-11" db="EMBL/GenBank/DDBJ databases">
        <authorList>
            <person name="Tran Van P."/>
        </authorList>
    </citation>
    <scope>NUCLEOTIDE SEQUENCE</scope>
</reference>
<feature type="domain" description="Enoyl reductase (ER)" evidence="7">
    <location>
        <begin position="178"/>
        <end position="541"/>
    </location>
</feature>
<feature type="transmembrane region" description="Helical" evidence="6">
    <location>
        <begin position="137"/>
        <end position="159"/>
    </location>
</feature>
<dbReference type="EMBL" id="OC001420">
    <property type="protein sequence ID" value="CAD7259880.1"/>
    <property type="molecule type" value="Genomic_DNA"/>
</dbReference>